<dbReference type="InterPro" id="IPR049874">
    <property type="entry name" value="ROK_cs"/>
</dbReference>
<keyword evidence="3" id="KW-0862">Zinc</keyword>
<comment type="catalytic activity">
    <reaction evidence="6">
        <text>D-fructose + ATP = D-fructose 6-phosphate + ADP + H(+)</text>
        <dbReference type="Rhea" id="RHEA:16125"/>
        <dbReference type="ChEBI" id="CHEBI:15378"/>
        <dbReference type="ChEBI" id="CHEBI:30616"/>
        <dbReference type="ChEBI" id="CHEBI:37721"/>
        <dbReference type="ChEBI" id="CHEBI:61527"/>
        <dbReference type="ChEBI" id="CHEBI:456216"/>
        <dbReference type="EC" id="2.7.1.4"/>
    </reaction>
</comment>
<dbReference type="Proteomes" id="UP001056937">
    <property type="component" value="Chromosome 1"/>
</dbReference>
<dbReference type="PROSITE" id="PS01125">
    <property type="entry name" value="ROK"/>
    <property type="match status" value="1"/>
</dbReference>
<evidence type="ECO:0000256" key="1">
    <source>
        <dbReference type="ARBA" id="ARBA00001946"/>
    </source>
</evidence>
<proteinExistence type="predicted"/>
<dbReference type="InterPro" id="IPR051804">
    <property type="entry name" value="Carb_Metab_Reg_Kinase/Isom"/>
</dbReference>
<evidence type="ECO:0000256" key="6">
    <source>
        <dbReference type="ARBA" id="ARBA00048451"/>
    </source>
</evidence>
<dbReference type="Gene3D" id="3.30.420.40">
    <property type="match status" value="2"/>
</dbReference>
<reference evidence="7" key="1">
    <citation type="journal article" date="2022" name="Toxins">
        <title>Genomic Analysis of Sphingopyxis sp. USTB-05 for Biodegrading Cyanobacterial Hepatotoxins.</title>
        <authorList>
            <person name="Liu C."/>
            <person name="Xu Q."/>
            <person name="Zhao Z."/>
            <person name="Zhang H."/>
            <person name="Liu X."/>
            <person name="Yin C."/>
            <person name="Liu Y."/>
            <person name="Yan H."/>
        </authorList>
    </citation>
    <scope>NUCLEOTIDE SEQUENCE</scope>
    <source>
        <strain evidence="7">NBD5</strain>
    </source>
</reference>
<keyword evidence="8" id="KW-1185">Reference proteome</keyword>
<dbReference type="PANTHER" id="PTHR42742:SF3">
    <property type="entry name" value="FRUCTOKINASE"/>
    <property type="match status" value="1"/>
</dbReference>
<sequence length="302" mass="30971">MTSDTSPLYGAIEAGGTKMVCGVGAARTGSRATFRTDTRAPEATVAAMIAFFREAQGRHGPLAAVGIGTFGPVDLDPASPDYGAITTTPKPGWPGTNMRRMLAEALGVPVAIDTDVNAAALAEARLGAAKGRNSVVYATIGTGVGIGIVVGGRAITGYGHPEGGHLLVRRHADHGDFAGICPYHGDCLEGLASGPAIKAAWGASLAELPEDHPAFAIEADYLGQMCASLILTVAPEHIVLGGGVMNQERLLPMIRAETLRRLAGYAALWSDPAVADARITLPGCTEPPGLLGAYLLAEQARG</sequence>
<dbReference type="EC" id="2.7.1.4" evidence="5"/>
<keyword evidence="2" id="KW-0479">Metal-binding</keyword>
<evidence type="ECO:0000313" key="7">
    <source>
        <dbReference type="EMBL" id="USI73125.1"/>
    </source>
</evidence>
<name>A0ABY4X8G0_9SPHN</name>
<keyword evidence="4" id="KW-0460">Magnesium</keyword>
<gene>
    <name evidence="7" type="ORF">LHA26_01185</name>
</gene>
<comment type="cofactor">
    <cofactor evidence="1">
        <name>Mg(2+)</name>
        <dbReference type="ChEBI" id="CHEBI:18420"/>
    </cofactor>
</comment>
<dbReference type="PANTHER" id="PTHR42742">
    <property type="entry name" value="TRANSCRIPTIONAL REPRESSOR MPRA"/>
    <property type="match status" value="1"/>
</dbReference>
<dbReference type="InterPro" id="IPR043129">
    <property type="entry name" value="ATPase_NBD"/>
</dbReference>
<protein>
    <recommendedName>
        <fullName evidence="5">fructokinase</fullName>
        <ecNumber evidence="5">2.7.1.4</ecNumber>
    </recommendedName>
</protein>
<evidence type="ECO:0000256" key="4">
    <source>
        <dbReference type="ARBA" id="ARBA00022842"/>
    </source>
</evidence>
<dbReference type="EMBL" id="CP084930">
    <property type="protein sequence ID" value="USI73125.1"/>
    <property type="molecule type" value="Genomic_DNA"/>
</dbReference>
<dbReference type="RefSeq" id="WP_252166937.1">
    <property type="nucleotide sequence ID" value="NZ_CP084930.1"/>
</dbReference>
<evidence type="ECO:0000256" key="5">
    <source>
        <dbReference type="ARBA" id="ARBA00038887"/>
    </source>
</evidence>
<dbReference type="Pfam" id="PF00480">
    <property type="entry name" value="ROK"/>
    <property type="match status" value="1"/>
</dbReference>
<dbReference type="CDD" id="cd24067">
    <property type="entry name" value="ASKHA_NBD_ROK_BsFRK-like"/>
    <property type="match status" value="1"/>
</dbReference>
<dbReference type="SUPFAM" id="SSF53067">
    <property type="entry name" value="Actin-like ATPase domain"/>
    <property type="match status" value="1"/>
</dbReference>
<organism evidence="7 8">
    <name type="scientific">Sphingomonas morindae</name>
    <dbReference type="NCBI Taxonomy" id="1541170"/>
    <lineage>
        <taxon>Bacteria</taxon>
        <taxon>Pseudomonadati</taxon>
        <taxon>Pseudomonadota</taxon>
        <taxon>Alphaproteobacteria</taxon>
        <taxon>Sphingomonadales</taxon>
        <taxon>Sphingomonadaceae</taxon>
        <taxon>Sphingomonas</taxon>
    </lineage>
</organism>
<evidence type="ECO:0000256" key="2">
    <source>
        <dbReference type="ARBA" id="ARBA00022723"/>
    </source>
</evidence>
<evidence type="ECO:0000313" key="8">
    <source>
        <dbReference type="Proteomes" id="UP001056937"/>
    </source>
</evidence>
<evidence type="ECO:0000256" key="3">
    <source>
        <dbReference type="ARBA" id="ARBA00022833"/>
    </source>
</evidence>
<dbReference type="InterPro" id="IPR000600">
    <property type="entry name" value="ROK"/>
</dbReference>
<accession>A0ABY4X8G0</accession>